<gene>
    <name evidence="2" type="ORF">HF519_15240</name>
</gene>
<dbReference type="Pfam" id="PF02405">
    <property type="entry name" value="MlaE"/>
    <property type="match status" value="1"/>
</dbReference>
<keyword evidence="1" id="KW-0472">Membrane</keyword>
<dbReference type="EMBL" id="JAAXKZ010000051">
    <property type="protein sequence ID" value="NMH92900.1"/>
    <property type="molecule type" value="Genomic_DNA"/>
</dbReference>
<evidence type="ECO:0000256" key="1">
    <source>
        <dbReference type="SAM" id="Phobius"/>
    </source>
</evidence>
<name>A0A848DJK8_9PSEU</name>
<keyword evidence="1" id="KW-1133">Transmembrane helix</keyword>
<dbReference type="AlphaFoldDB" id="A0A848DJK8"/>
<accession>A0A848DJK8</accession>
<keyword evidence="3" id="KW-1185">Reference proteome</keyword>
<feature type="transmembrane region" description="Helical" evidence="1">
    <location>
        <begin position="184"/>
        <end position="204"/>
    </location>
</feature>
<dbReference type="GO" id="GO:0005548">
    <property type="term" value="F:phospholipid transporter activity"/>
    <property type="evidence" value="ECO:0007669"/>
    <property type="project" value="TreeGrafter"/>
</dbReference>
<proteinExistence type="predicted"/>
<evidence type="ECO:0000313" key="3">
    <source>
        <dbReference type="Proteomes" id="UP000586918"/>
    </source>
</evidence>
<feature type="transmembrane region" description="Helical" evidence="1">
    <location>
        <begin position="42"/>
        <end position="63"/>
    </location>
</feature>
<sequence length="253" mass="27102">MVAEIGGLTQLASQVVWSAVRRPVGYWRAVRDEMYGVLKLSWFPMILAVLAFSLMIGLLGLNVTDLLGANNRYGQYFFIQNTREFTPWVNSMVVAGIVGAAICSDLGARKVREELDALRVLGTDPVRELVLPRIISTTVLTPLLMLVSLAVGVVCGLFSAVTYGGVPSGEYWATVFKNLTTIELVVAVLKSAAIGFMIGVVGAYKGLTAGAGSIGVGRAVNQAVVIAFALVFLIDLAFNMITLGLFPELQTVR</sequence>
<dbReference type="PANTHER" id="PTHR30188:SF4">
    <property type="entry name" value="PROTEIN TRIGALACTOSYLDIACYLGLYCEROL 1, CHLOROPLASTIC"/>
    <property type="match status" value="1"/>
</dbReference>
<evidence type="ECO:0000313" key="2">
    <source>
        <dbReference type="EMBL" id="NMH92900.1"/>
    </source>
</evidence>
<keyword evidence="1" id="KW-0812">Transmembrane</keyword>
<organism evidence="2 3">
    <name type="scientific">Pseudonocardia bannensis</name>
    <dbReference type="NCBI Taxonomy" id="630973"/>
    <lineage>
        <taxon>Bacteria</taxon>
        <taxon>Bacillati</taxon>
        <taxon>Actinomycetota</taxon>
        <taxon>Actinomycetes</taxon>
        <taxon>Pseudonocardiales</taxon>
        <taxon>Pseudonocardiaceae</taxon>
        <taxon>Pseudonocardia</taxon>
    </lineage>
</organism>
<dbReference type="Proteomes" id="UP000586918">
    <property type="component" value="Unassembled WGS sequence"/>
</dbReference>
<feature type="transmembrane region" description="Helical" evidence="1">
    <location>
        <begin position="224"/>
        <end position="246"/>
    </location>
</feature>
<dbReference type="InterPro" id="IPR030802">
    <property type="entry name" value="Permease_MalE"/>
</dbReference>
<comment type="caution">
    <text evidence="2">The sequence shown here is derived from an EMBL/GenBank/DDBJ whole genome shotgun (WGS) entry which is preliminary data.</text>
</comment>
<reference evidence="2 3" key="1">
    <citation type="submission" date="2020-04" db="EMBL/GenBank/DDBJ databases">
        <authorList>
            <person name="Klaysubun C."/>
            <person name="Duangmal K."/>
            <person name="Lipun K."/>
        </authorList>
    </citation>
    <scope>NUCLEOTIDE SEQUENCE [LARGE SCALE GENOMIC DNA]</scope>
    <source>
        <strain evidence="2 3">DSM 45300</strain>
    </source>
</reference>
<dbReference type="GO" id="GO:0043190">
    <property type="term" value="C:ATP-binding cassette (ABC) transporter complex"/>
    <property type="evidence" value="ECO:0007669"/>
    <property type="project" value="InterPro"/>
</dbReference>
<protein>
    <submittedName>
        <fullName evidence="2">ABC transporter permease</fullName>
    </submittedName>
</protein>
<feature type="transmembrane region" description="Helical" evidence="1">
    <location>
        <begin position="143"/>
        <end position="164"/>
    </location>
</feature>
<dbReference type="PANTHER" id="PTHR30188">
    <property type="entry name" value="ABC TRANSPORTER PERMEASE PROTEIN-RELATED"/>
    <property type="match status" value="1"/>
</dbReference>